<keyword evidence="4" id="KW-0973">c-di-GMP</keyword>
<dbReference type="Proteomes" id="UP001331561">
    <property type="component" value="Unassembled WGS sequence"/>
</dbReference>
<dbReference type="InterPro" id="IPR001633">
    <property type="entry name" value="EAL_dom"/>
</dbReference>
<evidence type="ECO:0000256" key="3">
    <source>
        <dbReference type="ARBA" id="ARBA00022475"/>
    </source>
</evidence>
<keyword evidence="13" id="KW-1185">Reference proteome</keyword>
<protein>
    <recommendedName>
        <fullName evidence="2">cyclic-guanylate-specific phosphodiesterase</fullName>
        <ecNumber evidence="2">3.1.4.52</ecNumber>
    </recommendedName>
</protein>
<dbReference type="Pfam" id="PF00563">
    <property type="entry name" value="EAL"/>
    <property type="match status" value="1"/>
</dbReference>
<proteinExistence type="predicted"/>
<dbReference type="InterPro" id="IPR050706">
    <property type="entry name" value="Cyclic-di-GMP_PDE-like"/>
</dbReference>
<evidence type="ECO:0000256" key="8">
    <source>
        <dbReference type="ARBA" id="ARBA00023136"/>
    </source>
</evidence>
<evidence type="ECO:0000256" key="1">
    <source>
        <dbReference type="ARBA" id="ARBA00004651"/>
    </source>
</evidence>
<evidence type="ECO:0000256" key="7">
    <source>
        <dbReference type="ARBA" id="ARBA00022989"/>
    </source>
</evidence>
<dbReference type="SMART" id="SM00052">
    <property type="entry name" value="EAL"/>
    <property type="match status" value="1"/>
</dbReference>
<evidence type="ECO:0000256" key="4">
    <source>
        <dbReference type="ARBA" id="ARBA00022636"/>
    </source>
</evidence>
<dbReference type="PANTHER" id="PTHR33121">
    <property type="entry name" value="CYCLIC DI-GMP PHOSPHODIESTERASE PDEF"/>
    <property type="match status" value="1"/>
</dbReference>
<keyword evidence="3" id="KW-1003">Cell membrane</keyword>
<keyword evidence="6" id="KW-0378">Hydrolase</keyword>
<dbReference type="Gene3D" id="3.20.20.450">
    <property type="entry name" value="EAL domain"/>
    <property type="match status" value="1"/>
</dbReference>
<dbReference type="PANTHER" id="PTHR33121:SF79">
    <property type="entry name" value="CYCLIC DI-GMP PHOSPHODIESTERASE PDED-RELATED"/>
    <property type="match status" value="1"/>
</dbReference>
<comment type="caution">
    <text evidence="12">The sequence shown here is derived from an EMBL/GenBank/DDBJ whole genome shotgun (WGS) entry which is preliminary data.</text>
</comment>
<dbReference type="RefSeq" id="WP_327597571.1">
    <property type="nucleotide sequence ID" value="NZ_JAYXHS010000001.1"/>
</dbReference>
<feature type="transmembrane region" description="Helical" evidence="10">
    <location>
        <begin position="239"/>
        <end position="258"/>
    </location>
</feature>
<organism evidence="12 13">
    <name type="scientific">Uliginosibacterium silvisoli</name>
    <dbReference type="NCBI Taxonomy" id="3114758"/>
    <lineage>
        <taxon>Bacteria</taxon>
        <taxon>Pseudomonadati</taxon>
        <taxon>Pseudomonadota</taxon>
        <taxon>Betaproteobacteria</taxon>
        <taxon>Rhodocyclales</taxon>
        <taxon>Zoogloeaceae</taxon>
        <taxon>Uliginosibacterium</taxon>
    </lineage>
</organism>
<sequence length="523" mass="57057">MDRLKVALLGMVMATIGAAAPISLMAWLSWHVALRDEQAKLQSFAARVIERAELTATQAEAALGELSVLTAPPCSREHIELMRQIVIGNRAVEEAGYYEKQRLVCTSWGRVDRPVAWGHADYVGPGGVEVVTKMQGRVLNGEPVLALRAGSYDVLVNAGRFADVIADDGIHLAFASNDGNVIAESGARDTGVIADILMGRPDSKEHPHLHAIAKRASWQAIAVQHKRDVLPELRRQQRWMLPLGLFIGLFIVALVTFLSHKRLSPLAELGVAVRRKEFLVHYQPTIDLRTGRCVGAEALVRWRRPDGALVRPDLFIPLAEDSGLIQPITDQVVDIVLREMGAALRADQALHIAINLAADDVCSGRALAVITRTVGRHGVNASQIWLEVTERGFVDADAARATLARSRELGHTTAIDDFGTGYSSLQYLQGLPVDALKIDKSFVATIGIDAVSGPVIAHIIDMARSLQLSIVAEGVETQAQADYLRAREVDFAQGWLYSKALPADEFLRFYRSMQGSTDTDRSG</sequence>
<keyword evidence="8 10" id="KW-0472">Membrane</keyword>
<evidence type="ECO:0000256" key="9">
    <source>
        <dbReference type="ARBA" id="ARBA00034290"/>
    </source>
</evidence>
<gene>
    <name evidence="12" type="ORF">VVD49_02630</name>
</gene>
<evidence type="ECO:0000313" key="12">
    <source>
        <dbReference type="EMBL" id="MEC5384598.1"/>
    </source>
</evidence>
<dbReference type="EC" id="3.1.4.52" evidence="2"/>
<evidence type="ECO:0000256" key="10">
    <source>
        <dbReference type="SAM" id="Phobius"/>
    </source>
</evidence>
<dbReference type="InterPro" id="IPR024744">
    <property type="entry name" value="CSS-motif_dom"/>
</dbReference>
<comment type="catalytic activity">
    <reaction evidence="9">
        <text>3',3'-c-di-GMP + H2O = 5'-phosphoguanylyl(3'-&gt;5')guanosine + H(+)</text>
        <dbReference type="Rhea" id="RHEA:24902"/>
        <dbReference type="ChEBI" id="CHEBI:15377"/>
        <dbReference type="ChEBI" id="CHEBI:15378"/>
        <dbReference type="ChEBI" id="CHEBI:58754"/>
        <dbReference type="ChEBI" id="CHEBI:58805"/>
        <dbReference type="EC" id="3.1.4.52"/>
    </reaction>
</comment>
<feature type="domain" description="EAL" evidence="11">
    <location>
        <begin position="262"/>
        <end position="514"/>
    </location>
</feature>
<dbReference type="EMBL" id="JAYXHS010000001">
    <property type="protein sequence ID" value="MEC5384598.1"/>
    <property type="molecule type" value="Genomic_DNA"/>
</dbReference>
<evidence type="ECO:0000256" key="2">
    <source>
        <dbReference type="ARBA" id="ARBA00012282"/>
    </source>
</evidence>
<name>A0ABU6K0H8_9RHOO</name>
<accession>A0ABU6K0H8</accession>
<evidence type="ECO:0000259" key="11">
    <source>
        <dbReference type="PROSITE" id="PS50883"/>
    </source>
</evidence>
<reference evidence="12 13" key="1">
    <citation type="submission" date="2024-01" db="EMBL/GenBank/DDBJ databases">
        <title>Uliginosibacterium soil sp. nov.</title>
        <authorList>
            <person name="Lv Y."/>
        </authorList>
    </citation>
    <scope>NUCLEOTIDE SEQUENCE [LARGE SCALE GENOMIC DNA]</scope>
    <source>
        <strain evidence="12 13">H3</strain>
    </source>
</reference>
<dbReference type="InterPro" id="IPR035919">
    <property type="entry name" value="EAL_sf"/>
</dbReference>
<keyword evidence="5 10" id="KW-0812">Transmembrane</keyword>
<dbReference type="CDD" id="cd01948">
    <property type="entry name" value="EAL"/>
    <property type="match status" value="1"/>
</dbReference>
<dbReference type="PROSITE" id="PS50883">
    <property type="entry name" value="EAL"/>
    <property type="match status" value="1"/>
</dbReference>
<feature type="transmembrane region" description="Helical" evidence="10">
    <location>
        <begin position="6"/>
        <end position="30"/>
    </location>
</feature>
<dbReference type="SUPFAM" id="SSF141868">
    <property type="entry name" value="EAL domain-like"/>
    <property type="match status" value="1"/>
</dbReference>
<evidence type="ECO:0000256" key="5">
    <source>
        <dbReference type="ARBA" id="ARBA00022692"/>
    </source>
</evidence>
<evidence type="ECO:0000256" key="6">
    <source>
        <dbReference type="ARBA" id="ARBA00022801"/>
    </source>
</evidence>
<dbReference type="Pfam" id="PF12792">
    <property type="entry name" value="CSS-motif"/>
    <property type="match status" value="1"/>
</dbReference>
<comment type="subcellular location">
    <subcellularLocation>
        <location evidence="1">Cell membrane</location>
        <topology evidence="1">Multi-pass membrane protein</topology>
    </subcellularLocation>
</comment>
<evidence type="ECO:0000313" key="13">
    <source>
        <dbReference type="Proteomes" id="UP001331561"/>
    </source>
</evidence>
<keyword evidence="7 10" id="KW-1133">Transmembrane helix</keyword>